<dbReference type="SUPFAM" id="SSF89095">
    <property type="entry name" value="GatB/YqeY motif"/>
    <property type="match status" value="1"/>
</dbReference>
<dbReference type="GO" id="GO:0016884">
    <property type="term" value="F:carbon-nitrogen ligase activity, with glutamine as amido-N-donor"/>
    <property type="evidence" value="ECO:0007669"/>
    <property type="project" value="UniProtKB-UniRule"/>
</dbReference>
<dbReference type="Proteomes" id="UP000664169">
    <property type="component" value="Unassembled WGS sequence"/>
</dbReference>
<dbReference type="PANTHER" id="PTHR28055">
    <property type="entry name" value="ALTERED INHERITANCE OF MITOCHONDRIA PROTEIN 41, MITOCHONDRIAL"/>
    <property type="match status" value="1"/>
</dbReference>
<keyword evidence="1" id="KW-0496">Mitochondrion</keyword>
<evidence type="ECO:0000313" key="3">
    <source>
        <dbReference type="Proteomes" id="UP000664169"/>
    </source>
</evidence>
<comment type="subcellular location">
    <subcellularLocation>
        <location evidence="1">Mitochondrion</location>
    </subcellularLocation>
</comment>
<sequence length="190" mass="21338">MLRLFLEPTSRGGRPKLYRMAMRSYSSEVTEKAVVPMLLRLRSDLKTAMKTKDTVRRDTIKEVLANIINAEKKNQPIDTDEKIRKLLLKSASAQKDVAQQLEQQNRNDLRDKELSQASILEAYAHEIKIVEGDDLKHAIDQIVNALKSNGDHVNTSNLMKNLRQSNGPLGGKAFDSAQAIALVKDMNLGK</sequence>
<comment type="similarity">
    <text evidence="1">Belongs to the AIM41 family.</text>
</comment>
<dbReference type="Pfam" id="PF09424">
    <property type="entry name" value="YqeY"/>
    <property type="match status" value="1"/>
</dbReference>
<dbReference type="InterPro" id="IPR003789">
    <property type="entry name" value="Asn/Gln_tRNA_amidoTrase-B-like"/>
</dbReference>
<dbReference type="InterPro" id="IPR042184">
    <property type="entry name" value="YqeY/Aim41_N"/>
</dbReference>
<dbReference type="OrthoDB" id="538640at2759"/>
<organism evidence="2 3">
    <name type="scientific">Gomphillus americanus</name>
    <dbReference type="NCBI Taxonomy" id="1940652"/>
    <lineage>
        <taxon>Eukaryota</taxon>
        <taxon>Fungi</taxon>
        <taxon>Dikarya</taxon>
        <taxon>Ascomycota</taxon>
        <taxon>Pezizomycotina</taxon>
        <taxon>Lecanoromycetes</taxon>
        <taxon>OSLEUM clade</taxon>
        <taxon>Ostropomycetidae</taxon>
        <taxon>Ostropales</taxon>
        <taxon>Graphidaceae</taxon>
        <taxon>Gomphilloideae</taxon>
        <taxon>Gomphillus</taxon>
    </lineage>
</organism>
<protein>
    <recommendedName>
        <fullName evidence="1">Altered inheritance of mitochondria protein 41</fullName>
    </recommendedName>
</protein>
<dbReference type="Gene3D" id="1.10.1510.10">
    <property type="entry name" value="Uncharacterised protein YqeY/AIM41 PF09424, N-terminal domain"/>
    <property type="match status" value="1"/>
</dbReference>
<keyword evidence="3" id="KW-1185">Reference proteome</keyword>
<gene>
    <name evidence="1" type="primary">AIM41</name>
    <name evidence="2" type="ORF">GOMPHAMPRED_005958</name>
</gene>
<comment type="caution">
    <text evidence="2">The sequence shown here is derived from an EMBL/GenBank/DDBJ whole genome shotgun (WGS) entry which is preliminary data.</text>
</comment>
<accession>A0A8H3G1U8</accession>
<dbReference type="EMBL" id="CAJPDQ010000039">
    <property type="protein sequence ID" value="CAF9931581.1"/>
    <property type="molecule type" value="Genomic_DNA"/>
</dbReference>
<reference evidence="2" key="1">
    <citation type="submission" date="2021-03" db="EMBL/GenBank/DDBJ databases">
        <authorList>
            <person name="Tagirdzhanova G."/>
        </authorList>
    </citation>
    <scope>NUCLEOTIDE SEQUENCE</scope>
</reference>
<proteinExistence type="inferred from homology"/>
<evidence type="ECO:0000313" key="2">
    <source>
        <dbReference type="EMBL" id="CAF9931581.1"/>
    </source>
</evidence>
<dbReference type="InterPro" id="IPR019004">
    <property type="entry name" value="YqeY/Aim41"/>
</dbReference>
<dbReference type="PANTHER" id="PTHR28055:SF1">
    <property type="entry name" value="ALTERED INHERITANCE OF MITOCHONDRIA PROTEIN 41, MITOCHONDRIAL"/>
    <property type="match status" value="1"/>
</dbReference>
<evidence type="ECO:0000256" key="1">
    <source>
        <dbReference type="RuleBase" id="RU365099"/>
    </source>
</evidence>
<dbReference type="AlphaFoldDB" id="A0A8H3G1U8"/>
<dbReference type="GO" id="GO:0005739">
    <property type="term" value="C:mitochondrion"/>
    <property type="evidence" value="ECO:0007669"/>
    <property type="project" value="UniProtKB-SubCell"/>
</dbReference>
<name>A0A8H3G1U8_9LECA</name>